<feature type="transmembrane region" description="Helical" evidence="11">
    <location>
        <begin position="76"/>
        <end position="95"/>
    </location>
</feature>
<keyword evidence="4" id="KW-0808">Transferase</keyword>
<dbReference type="Proteomes" id="UP000694888">
    <property type="component" value="Unplaced"/>
</dbReference>
<evidence type="ECO:0000256" key="3">
    <source>
        <dbReference type="ARBA" id="ARBA00012132"/>
    </source>
</evidence>
<keyword evidence="5 11" id="KW-0812">Transmembrane</keyword>
<dbReference type="GO" id="GO:0016301">
    <property type="term" value="F:kinase activity"/>
    <property type="evidence" value="ECO:0007669"/>
    <property type="project" value="UniProtKB-KW"/>
</dbReference>
<keyword evidence="9 11" id="KW-0472">Membrane</keyword>
<organism evidence="12 13">
    <name type="scientific">Aplysia californica</name>
    <name type="common">California sea hare</name>
    <dbReference type="NCBI Taxonomy" id="6500"/>
    <lineage>
        <taxon>Eukaryota</taxon>
        <taxon>Metazoa</taxon>
        <taxon>Spiralia</taxon>
        <taxon>Lophotrochozoa</taxon>
        <taxon>Mollusca</taxon>
        <taxon>Gastropoda</taxon>
        <taxon>Heterobranchia</taxon>
        <taxon>Euthyneura</taxon>
        <taxon>Tectipleura</taxon>
        <taxon>Aplysiida</taxon>
        <taxon>Aplysioidea</taxon>
        <taxon>Aplysiidae</taxon>
        <taxon>Aplysia</taxon>
    </lineage>
</organism>
<evidence type="ECO:0000256" key="6">
    <source>
        <dbReference type="ARBA" id="ARBA00022777"/>
    </source>
</evidence>
<sequence length="607" mass="67508">MTSSFFVMKDTTFYLKLFYHENIKIYKDVNNKLGDSRRELAVTKVVNMEDKWNNLVVFAVTSYLVTKYILTRGMLWENIFLAAVFLTECFLLLILTRQNDLAVRQVKNYRPRCSSGVIFVVLVPLALLGTSGALGISNSSQDHETMFEMVWLSLSLSIVLVTKYFSEARVLCGLLPCFLILGFALPWIFSTPRQAVLMGIFNVIVWRGMDLIPSALPKSFTFGELAVVLQLIVSWACRLVSGVSEVYEIDEDDLKLMWFINTVLISVSTATLIVCLSGSYSSLVATSAVYVCHAGISLVFLHSQIREQPLLWLIGYIFKSCPRVMLLVIFILMLAFALIWTTVQGLQSQVQLRQSKPCDSDTPQMNSKTDKSTRRNGNDLLREVDEPSQESSRTIKGLDSNMEARRNNLIETRKIFHLFILLVYVPGLLLDPTFLLLSSGCVFGVFIILEASRALQVPLIGKLLDDVQRSFVDERDQGVVFLTHIYLLAGLSLPLWISPNVLTADLAPLELYSGVLALGIGDTIACIAGRAFGRIRWPGTKKTMEGTASSVLAQLAFVAVTSSSGLLTVESYTSVTVGIVLSGLVEAFTDQIDNLILPLVLYPFLCS</sequence>
<feature type="transmembrane region" description="Helical" evidence="11">
    <location>
        <begin position="256"/>
        <end position="276"/>
    </location>
</feature>
<dbReference type="PANTHER" id="PTHR13205">
    <property type="entry name" value="TRANSMEMBRANE PROTEIN 15-RELATED"/>
    <property type="match status" value="1"/>
</dbReference>
<evidence type="ECO:0000256" key="10">
    <source>
        <dbReference type="SAM" id="MobiDB-lite"/>
    </source>
</evidence>
<protein>
    <recommendedName>
        <fullName evidence="3">dolichol kinase</fullName>
        <ecNumber evidence="3">2.7.1.108</ecNumber>
    </recommendedName>
</protein>
<feature type="transmembrane region" description="Helical" evidence="11">
    <location>
        <begin position="283"/>
        <end position="305"/>
    </location>
</feature>
<feature type="transmembrane region" description="Helical" evidence="11">
    <location>
        <begin position="116"/>
        <end position="137"/>
    </location>
</feature>
<feature type="transmembrane region" description="Helical" evidence="11">
    <location>
        <begin position="509"/>
        <end position="532"/>
    </location>
</feature>
<evidence type="ECO:0000313" key="12">
    <source>
        <dbReference type="Proteomes" id="UP000694888"/>
    </source>
</evidence>
<dbReference type="GeneID" id="101863097"/>
<keyword evidence="8 11" id="KW-1133">Transmembrane helix</keyword>
<keyword evidence="12" id="KW-1185">Reference proteome</keyword>
<feature type="transmembrane region" description="Helical" evidence="11">
    <location>
        <begin position="415"/>
        <end position="430"/>
    </location>
</feature>
<evidence type="ECO:0000256" key="11">
    <source>
        <dbReference type="SAM" id="Phobius"/>
    </source>
</evidence>
<accession>A0ABM0JLJ9</accession>
<dbReference type="EC" id="2.7.1.108" evidence="3"/>
<evidence type="ECO:0000256" key="4">
    <source>
        <dbReference type="ARBA" id="ARBA00022679"/>
    </source>
</evidence>
<proteinExistence type="inferred from homology"/>
<feature type="transmembrane region" description="Helical" evidence="11">
    <location>
        <begin position="478"/>
        <end position="497"/>
    </location>
</feature>
<feature type="transmembrane region" description="Helical" evidence="11">
    <location>
        <begin position="325"/>
        <end position="346"/>
    </location>
</feature>
<evidence type="ECO:0000313" key="13">
    <source>
        <dbReference type="RefSeq" id="XP_005096549.2"/>
    </source>
</evidence>
<reference evidence="13" key="1">
    <citation type="submission" date="2025-08" db="UniProtKB">
        <authorList>
            <consortium name="RefSeq"/>
        </authorList>
    </citation>
    <scope>IDENTIFICATION</scope>
</reference>
<dbReference type="InterPro" id="IPR032974">
    <property type="entry name" value="Polypren_kinase"/>
</dbReference>
<evidence type="ECO:0000256" key="8">
    <source>
        <dbReference type="ARBA" id="ARBA00022989"/>
    </source>
</evidence>
<evidence type="ECO:0000256" key="2">
    <source>
        <dbReference type="ARBA" id="ARBA00010794"/>
    </source>
</evidence>
<feature type="region of interest" description="Disordered" evidence="10">
    <location>
        <begin position="356"/>
        <end position="397"/>
    </location>
</feature>
<feature type="transmembrane region" description="Helical" evidence="11">
    <location>
        <begin position="149"/>
        <end position="165"/>
    </location>
</feature>
<dbReference type="PANTHER" id="PTHR13205:SF15">
    <property type="entry name" value="DOLICHOL KINASE"/>
    <property type="match status" value="1"/>
</dbReference>
<dbReference type="RefSeq" id="XP_005096549.2">
    <property type="nucleotide sequence ID" value="XM_005096492.3"/>
</dbReference>
<evidence type="ECO:0000256" key="1">
    <source>
        <dbReference type="ARBA" id="ARBA00004477"/>
    </source>
</evidence>
<evidence type="ECO:0000256" key="9">
    <source>
        <dbReference type="ARBA" id="ARBA00023136"/>
    </source>
</evidence>
<keyword evidence="6 13" id="KW-0418">Kinase</keyword>
<keyword evidence="7" id="KW-0256">Endoplasmic reticulum</keyword>
<feature type="transmembrane region" description="Helical" evidence="11">
    <location>
        <begin position="170"/>
        <end position="189"/>
    </location>
</feature>
<evidence type="ECO:0000256" key="7">
    <source>
        <dbReference type="ARBA" id="ARBA00022824"/>
    </source>
</evidence>
<feature type="transmembrane region" description="Helical" evidence="11">
    <location>
        <begin position="436"/>
        <end position="457"/>
    </location>
</feature>
<gene>
    <name evidence="13" type="primary">LOC101863097</name>
</gene>
<name>A0ABM0JLJ9_APLCA</name>
<comment type="subcellular location">
    <subcellularLocation>
        <location evidence="1">Endoplasmic reticulum membrane</location>
        <topology evidence="1">Multi-pass membrane protein</topology>
    </subcellularLocation>
</comment>
<evidence type="ECO:0000256" key="5">
    <source>
        <dbReference type="ARBA" id="ARBA00022692"/>
    </source>
</evidence>
<feature type="compositionally biased region" description="Basic and acidic residues" evidence="10">
    <location>
        <begin position="368"/>
        <end position="385"/>
    </location>
</feature>
<comment type="similarity">
    <text evidence="2">Belongs to the polyprenol kinase family.</text>
</comment>